<dbReference type="GeneID" id="39602615"/>
<dbReference type="STRING" id="264951.A0A443HLG0"/>
<protein>
    <submittedName>
        <fullName evidence="9">Putative cation diffusion facilitator</fullName>
    </submittedName>
</protein>
<evidence type="ECO:0000256" key="7">
    <source>
        <dbReference type="SAM" id="Phobius"/>
    </source>
</evidence>
<dbReference type="SUPFAM" id="SSF161111">
    <property type="entry name" value="Cation efflux protein transmembrane domain-like"/>
    <property type="match status" value="1"/>
</dbReference>
<dbReference type="EMBL" id="RCNU01000012">
    <property type="protein sequence ID" value="RWQ92650.1"/>
    <property type="molecule type" value="Genomic_DNA"/>
</dbReference>
<dbReference type="VEuPathDB" id="FungiDB:C8Q69DRAFT_514321"/>
<feature type="transmembrane region" description="Helical" evidence="7">
    <location>
        <begin position="395"/>
        <end position="416"/>
    </location>
</feature>
<dbReference type="FunFam" id="1.20.1510.10:FF:000005">
    <property type="entry name" value="Putative Cation diffusion facilitator 1"/>
    <property type="match status" value="1"/>
</dbReference>
<evidence type="ECO:0000256" key="6">
    <source>
        <dbReference type="SAM" id="MobiDB-lite"/>
    </source>
</evidence>
<dbReference type="InterPro" id="IPR027469">
    <property type="entry name" value="Cation_efflux_TMD_sf"/>
</dbReference>
<name>A0A443HLG0_BYSSP</name>
<comment type="subcellular location">
    <subcellularLocation>
        <location evidence="1">Membrane</location>
        <topology evidence="1">Multi-pass membrane protein</topology>
    </subcellularLocation>
</comment>
<feature type="transmembrane region" description="Helical" evidence="7">
    <location>
        <begin position="428"/>
        <end position="449"/>
    </location>
</feature>
<dbReference type="PANTHER" id="PTHR43840:SF4">
    <property type="entry name" value="CDF DIVALENT METAL CATION TRANSPORTER (EUROFUNG)"/>
    <property type="match status" value="1"/>
</dbReference>
<evidence type="ECO:0000256" key="3">
    <source>
        <dbReference type="ARBA" id="ARBA00022692"/>
    </source>
</evidence>
<evidence type="ECO:0000256" key="1">
    <source>
        <dbReference type="ARBA" id="ARBA00004141"/>
    </source>
</evidence>
<dbReference type="NCBIfam" id="TIGR01297">
    <property type="entry name" value="CDF"/>
    <property type="match status" value="1"/>
</dbReference>
<feature type="non-terminal residue" evidence="9">
    <location>
        <position position="579"/>
    </location>
</feature>
<dbReference type="InterPro" id="IPR002524">
    <property type="entry name" value="Cation_efflux"/>
</dbReference>
<dbReference type="SUPFAM" id="SSF160240">
    <property type="entry name" value="Cation efflux protein cytoplasmic domain-like"/>
    <property type="match status" value="1"/>
</dbReference>
<feature type="transmembrane region" description="Helical" evidence="7">
    <location>
        <begin position="319"/>
        <end position="340"/>
    </location>
</feature>
<dbReference type="GO" id="GO:0016020">
    <property type="term" value="C:membrane"/>
    <property type="evidence" value="ECO:0007669"/>
    <property type="project" value="UniProtKB-SubCell"/>
</dbReference>
<feature type="transmembrane region" description="Helical" evidence="7">
    <location>
        <begin position="361"/>
        <end position="383"/>
    </location>
</feature>
<dbReference type="GO" id="GO:0098771">
    <property type="term" value="P:inorganic ion homeostasis"/>
    <property type="evidence" value="ECO:0007669"/>
    <property type="project" value="UniProtKB-ARBA"/>
</dbReference>
<dbReference type="PANTHER" id="PTHR43840">
    <property type="entry name" value="MITOCHONDRIAL METAL TRANSPORTER 1-RELATED"/>
    <property type="match status" value="1"/>
</dbReference>
<dbReference type="RefSeq" id="XP_028482295.1">
    <property type="nucleotide sequence ID" value="XM_028633338.1"/>
</dbReference>
<organism evidence="9 10">
    <name type="scientific">Byssochlamys spectabilis</name>
    <name type="common">Paecilomyces variotii</name>
    <dbReference type="NCBI Taxonomy" id="264951"/>
    <lineage>
        <taxon>Eukaryota</taxon>
        <taxon>Fungi</taxon>
        <taxon>Dikarya</taxon>
        <taxon>Ascomycota</taxon>
        <taxon>Pezizomycotina</taxon>
        <taxon>Eurotiomycetes</taxon>
        <taxon>Eurotiomycetidae</taxon>
        <taxon>Eurotiales</taxon>
        <taxon>Thermoascaceae</taxon>
        <taxon>Paecilomyces</taxon>
    </lineage>
</organism>
<keyword evidence="3 7" id="KW-0812">Transmembrane</keyword>
<dbReference type="GO" id="GO:0030003">
    <property type="term" value="P:intracellular monoatomic cation homeostasis"/>
    <property type="evidence" value="ECO:0007669"/>
    <property type="project" value="UniProtKB-ARBA"/>
</dbReference>
<dbReference type="Gene3D" id="1.20.1510.10">
    <property type="entry name" value="Cation efflux protein transmembrane domain"/>
    <property type="match status" value="1"/>
</dbReference>
<evidence type="ECO:0000259" key="8">
    <source>
        <dbReference type="Pfam" id="PF01545"/>
    </source>
</evidence>
<evidence type="ECO:0000256" key="4">
    <source>
        <dbReference type="ARBA" id="ARBA00022989"/>
    </source>
</evidence>
<feature type="transmembrane region" description="Helical" evidence="7">
    <location>
        <begin position="288"/>
        <end position="313"/>
    </location>
</feature>
<dbReference type="InterPro" id="IPR058533">
    <property type="entry name" value="Cation_efflux_TM"/>
</dbReference>
<dbReference type="InterPro" id="IPR050291">
    <property type="entry name" value="CDF_Transporter"/>
</dbReference>
<accession>A0A443HLG0</accession>
<dbReference type="GO" id="GO:0008324">
    <property type="term" value="F:monoatomic cation transmembrane transporter activity"/>
    <property type="evidence" value="ECO:0007669"/>
    <property type="project" value="InterPro"/>
</dbReference>
<dbReference type="Pfam" id="PF01545">
    <property type="entry name" value="Cation_efflux"/>
    <property type="match status" value="1"/>
</dbReference>
<dbReference type="InterPro" id="IPR036837">
    <property type="entry name" value="Cation_efflux_CTD_sf"/>
</dbReference>
<keyword evidence="5 7" id="KW-0472">Membrane</keyword>
<comment type="caution">
    <text evidence="9">The sequence shown here is derived from an EMBL/GenBank/DDBJ whole genome shotgun (WGS) entry which is preliminary data.</text>
</comment>
<dbReference type="Proteomes" id="UP000283841">
    <property type="component" value="Unassembled WGS sequence"/>
</dbReference>
<dbReference type="Gene3D" id="3.30.70.1350">
    <property type="entry name" value="Cation efflux protein, cytoplasmic domain"/>
    <property type="match status" value="1"/>
</dbReference>
<evidence type="ECO:0000256" key="2">
    <source>
        <dbReference type="ARBA" id="ARBA00022448"/>
    </source>
</evidence>
<keyword evidence="4 7" id="KW-1133">Transmembrane helix</keyword>
<evidence type="ECO:0000256" key="5">
    <source>
        <dbReference type="ARBA" id="ARBA00023136"/>
    </source>
</evidence>
<reference evidence="9 10" key="1">
    <citation type="journal article" date="2018" name="Front. Microbiol.">
        <title>Genomic and genetic insights into a cosmopolitan fungus, Paecilomyces variotii (Eurotiales).</title>
        <authorList>
            <person name="Urquhart A.S."/>
            <person name="Mondo S.J."/>
            <person name="Makela M.R."/>
            <person name="Hane J.K."/>
            <person name="Wiebenga A."/>
            <person name="He G."/>
            <person name="Mihaltcheva S."/>
            <person name="Pangilinan J."/>
            <person name="Lipzen A."/>
            <person name="Barry K."/>
            <person name="de Vries R.P."/>
            <person name="Grigoriev I.V."/>
            <person name="Idnurm A."/>
        </authorList>
    </citation>
    <scope>NUCLEOTIDE SEQUENCE [LARGE SCALE GENOMIC DNA]</scope>
    <source>
        <strain evidence="9 10">CBS 101075</strain>
    </source>
</reference>
<proteinExistence type="predicted"/>
<evidence type="ECO:0000313" key="10">
    <source>
        <dbReference type="Proteomes" id="UP000283841"/>
    </source>
</evidence>
<sequence length="579" mass="64452">MYSNNSVIEEVDAPIMSTSTSFPKYESTFLPLAPDPEREIVSTRGQHLPGILRRFSGASLQQPSSSPFSDGATGIGEFDSRLSDWEGFAARNDDIETGNWVRDVRLLSHRALGDASSELLPPDGEAVQPIKRSARLIGNIGPRYPWYQFYTPPEKLKKLRTPVRNYYERMNFLITRYLFIDRMLSSSIAQELIEDYEQKHKNSRNRLHTIAEEAPGTPQPVSPPDSRQGSREGSSAEGIENNSDGRTAGVSVDQPAGETTPLLSSRSDEHPHPTAGVRSGPVESTNRIVILAIYVNLIANVLLLASKVVITLMTSSVSVLASLVDASLDFLSTAIVWFTTRLTARRDRYQYPVGRNRLEPIGVLIFATIMITSFFQVGIISVQKLASDDHEVVRLGVPAIAIMGSTVAVKLLCWVWCRNINNSNVQALAQDAMTDVIFNVFSIIFPLVGTFTNTWFLDPLGGLFLSLYIMMNWAKTAREHVHHLTGAAASSDDRSVLIYLVMRFAESIKWIQGLEAYHSGDKLNVEVDVVLDGNTTLHDSHDIGESLQYMIESIPTVDRAFVHLDYAYYNLPTHFEREA</sequence>
<keyword evidence="2" id="KW-0813">Transport</keyword>
<feature type="domain" description="Cation efflux protein transmembrane" evidence="8">
    <location>
        <begin position="294"/>
        <end position="484"/>
    </location>
</feature>
<dbReference type="FunFam" id="3.30.70.1350:FF:000004">
    <property type="entry name" value="Cation diffusion facilitator 10"/>
    <property type="match status" value="1"/>
</dbReference>
<keyword evidence="10" id="KW-1185">Reference proteome</keyword>
<feature type="region of interest" description="Disordered" evidence="6">
    <location>
        <begin position="211"/>
        <end position="280"/>
    </location>
</feature>
<gene>
    <name evidence="9" type="ORF">C8Q69DRAFT_514321</name>
</gene>
<evidence type="ECO:0000313" key="9">
    <source>
        <dbReference type="EMBL" id="RWQ92650.1"/>
    </source>
</evidence>
<dbReference type="AlphaFoldDB" id="A0A443HLG0"/>